<dbReference type="RefSeq" id="WP_281837415.1">
    <property type="nucleotide sequence ID" value="NZ_BSDY01000023.1"/>
</dbReference>
<dbReference type="AlphaFoldDB" id="A0A9W6LP86"/>
<sequence length="219" mass="25521">MSTDIWKIIRKEYETTLTSYQKLSDKHGYTKNAIATRSKKEGWIKFKKRREIIQRAAEELFAEESTSKVLDLIRKEDGSLEKIQVEIDKDVPFADIIQMVTEISGGAEETKIGLKVKMDGTIKSLAETAMMIGNKRRELRGVLPLKDRELLKLKKEELEHKKYVDYQKLTLDREALEVKKKESLGDALETEEKQKQIEENQEDFFNSLFHDGEDMFSQE</sequence>
<evidence type="ECO:0000313" key="1">
    <source>
        <dbReference type="EMBL" id="GLI57739.1"/>
    </source>
</evidence>
<accession>A0A9W6LP86</accession>
<dbReference type="Proteomes" id="UP001144471">
    <property type="component" value="Unassembled WGS sequence"/>
</dbReference>
<comment type="caution">
    <text evidence="1">The sequence shown here is derived from an EMBL/GenBank/DDBJ whole genome shotgun (WGS) entry which is preliminary data.</text>
</comment>
<dbReference type="EMBL" id="BSDY01000023">
    <property type="protein sequence ID" value="GLI57739.1"/>
    <property type="molecule type" value="Genomic_DNA"/>
</dbReference>
<proteinExistence type="predicted"/>
<organism evidence="1 2">
    <name type="scientific">Propionigenium maris DSM 9537</name>
    <dbReference type="NCBI Taxonomy" id="1123000"/>
    <lineage>
        <taxon>Bacteria</taxon>
        <taxon>Fusobacteriati</taxon>
        <taxon>Fusobacteriota</taxon>
        <taxon>Fusobacteriia</taxon>
        <taxon>Fusobacteriales</taxon>
        <taxon>Fusobacteriaceae</taxon>
        <taxon>Propionigenium</taxon>
    </lineage>
</organism>
<name>A0A9W6LP86_9FUSO</name>
<evidence type="ECO:0000313" key="2">
    <source>
        <dbReference type="Proteomes" id="UP001144471"/>
    </source>
</evidence>
<reference evidence="1" key="1">
    <citation type="submission" date="2022-12" db="EMBL/GenBank/DDBJ databases">
        <title>Reference genome sequencing for broad-spectrum identification of bacterial and archaeal isolates by mass spectrometry.</title>
        <authorList>
            <person name="Sekiguchi Y."/>
            <person name="Tourlousse D.M."/>
        </authorList>
    </citation>
    <scope>NUCLEOTIDE SEQUENCE</scope>
    <source>
        <strain evidence="1">10succ1</strain>
    </source>
</reference>
<protein>
    <submittedName>
        <fullName evidence="1">Uncharacterized protein</fullName>
    </submittedName>
</protein>
<keyword evidence="2" id="KW-1185">Reference proteome</keyword>
<gene>
    <name evidence="1" type="ORF">PM10SUCC1_32530</name>
</gene>